<dbReference type="AlphaFoldDB" id="W7MR93"/>
<reference evidence="2 3" key="1">
    <citation type="journal article" date="2010" name="Nature">
        <title>Comparative genomics reveals mobile pathogenicity chromosomes in Fusarium.</title>
        <authorList>
            <person name="Ma L.J."/>
            <person name="van der Does H.C."/>
            <person name="Borkovich K.A."/>
            <person name="Coleman J.J."/>
            <person name="Daboussi M.J."/>
            <person name="Di Pietro A."/>
            <person name="Dufresne M."/>
            <person name="Freitag M."/>
            <person name="Grabherr M."/>
            <person name="Henrissat B."/>
            <person name="Houterman P.M."/>
            <person name="Kang S."/>
            <person name="Shim W.B."/>
            <person name="Woloshuk C."/>
            <person name="Xie X."/>
            <person name="Xu J.R."/>
            <person name="Antoniw J."/>
            <person name="Baker S.E."/>
            <person name="Bluhm B.H."/>
            <person name="Breakspear A."/>
            <person name="Brown D.W."/>
            <person name="Butchko R.A."/>
            <person name="Chapman S."/>
            <person name="Coulson R."/>
            <person name="Coutinho P.M."/>
            <person name="Danchin E.G."/>
            <person name="Diener A."/>
            <person name="Gale L.R."/>
            <person name="Gardiner D.M."/>
            <person name="Goff S."/>
            <person name="Hammond-Kosack K.E."/>
            <person name="Hilburn K."/>
            <person name="Hua-Van A."/>
            <person name="Jonkers W."/>
            <person name="Kazan K."/>
            <person name="Kodira C.D."/>
            <person name="Koehrsen M."/>
            <person name="Kumar L."/>
            <person name="Lee Y.H."/>
            <person name="Li L."/>
            <person name="Manners J.M."/>
            <person name="Miranda-Saavedra D."/>
            <person name="Mukherjee M."/>
            <person name="Park G."/>
            <person name="Park J."/>
            <person name="Park S.Y."/>
            <person name="Proctor R.H."/>
            <person name="Regev A."/>
            <person name="Ruiz-Roldan M.C."/>
            <person name="Sain D."/>
            <person name="Sakthikumar S."/>
            <person name="Sykes S."/>
            <person name="Schwartz D.C."/>
            <person name="Turgeon B.G."/>
            <person name="Wapinski I."/>
            <person name="Yoder O."/>
            <person name="Young S."/>
            <person name="Zeng Q."/>
            <person name="Zhou S."/>
            <person name="Galagan J."/>
            <person name="Cuomo C.A."/>
            <person name="Kistler H.C."/>
            <person name="Rep M."/>
        </authorList>
    </citation>
    <scope>NUCLEOTIDE SEQUENCE [LARGE SCALE GENOMIC DNA]</scope>
    <source>
        <strain evidence="3">M3125 / FGSC 7600</strain>
    </source>
</reference>
<sequence length="177" mass="20200">MSIIVHSLAATMDKPLKIRDLDPVTALENLKMSVMEHSLPATMDKPLRTRELDPVAVKQLKRTDLDLCPILSFTKAPQPTRLNNGRGEERMKKKEKHTGYARKHHAVTLLSQERQNVRNTWKRIDNVEVRIERRKEQKANAIKVDVTSLLWLLVKDVKNASMLLGLIVKQESSSGYG</sequence>
<keyword evidence="3" id="KW-1185">Reference proteome</keyword>
<gene>
    <name evidence="2" type="ORF">FVEG_12007</name>
</gene>
<evidence type="ECO:0000313" key="3">
    <source>
        <dbReference type="Proteomes" id="UP000009096"/>
    </source>
</evidence>
<protein>
    <submittedName>
        <fullName evidence="2">Uncharacterized protein</fullName>
    </submittedName>
</protein>
<feature type="region of interest" description="Disordered" evidence="1">
    <location>
        <begin position="78"/>
        <end position="100"/>
    </location>
</feature>
<dbReference type="VEuPathDB" id="FungiDB:FVEG_12007"/>
<evidence type="ECO:0000256" key="1">
    <source>
        <dbReference type="SAM" id="MobiDB-lite"/>
    </source>
</evidence>
<dbReference type="EMBL" id="CM000581">
    <property type="protein sequence ID" value="EWG53611.1"/>
    <property type="molecule type" value="Genomic_DNA"/>
</dbReference>
<dbReference type="KEGG" id="fvr:FVEG_12007"/>
<accession>W7MR93</accession>
<dbReference type="RefSeq" id="XP_018759802.1">
    <property type="nucleotide sequence ID" value="XM_018901336.1"/>
</dbReference>
<dbReference type="Proteomes" id="UP000009096">
    <property type="component" value="Chromosome 4"/>
</dbReference>
<dbReference type="GeneID" id="30069486"/>
<organism evidence="2 3">
    <name type="scientific">Gibberella moniliformis (strain M3125 / FGSC 7600)</name>
    <name type="common">Maize ear and stalk rot fungus</name>
    <name type="synonym">Fusarium verticillioides</name>
    <dbReference type="NCBI Taxonomy" id="334819"/>
    <lineage>
        <taxon>Eukaryota</taxon>
        <taxon>Fungi</taxon>
        <taxon>Dikarya</taxon>
        <taxon>Ascomycota</taxon>
        <taxon>Pezizomycotina</taxon>
        <taxon>Sordariomycetes</taxon>
        <taxon>Hypocreomycetidae</taxon>
        <taxon>Hypocreales</taxon>
        <taxon>Nectriaceae</taxon>
        <taxon>Fusarium</taxon>
        <taxon>Fusarium fujikuroi species complex</taxon>
    </lineage>
</organism>
<name>W7MR93_GIBM7</name>
<dbReference type="EMBL" id="DS022259">
    <property type="protein sequence ID" value="EWG53611.1"/>
    <property type="molecule type" value="Genomic_DNA"/>
</dbReference>
<evidence type="ECO:0000313" key="2">
    <source>
        <dbReference type="EMBL" id="EWG53611.1"/>
    </source>
</evidence>
<proteinExistence type="predicted"/>
<dbReference type="HOGENOM" id="CLU_1517986_0_0_1"/>